<dbReference type="EMBL" id="AEVO01000053">
    <property type="protein sequence ID" value="EFY07033.1"/>
    <property type="molecule type" value="Genomic_DNA"/>
</dbReference>
<dbReference type="PROSITE" id="PS51459">
    <property type="entry name" value="FIDO"/>
    <property type="match status" value="1"/>
</dbReference>
<feature type="domain" description="Fido" evidence="8">
    <location>
        <begin position="101"/>
        <end position="250"/>
    </location>
</feature>
<dbReference type="PANTHER" id="PTHR39560:SF1">
    <property type="entry name" value="PROTEIN ADENYLYLTRANSFERASE FIC-RELATED"/>
    <property type="match status" value="1"/>
</dbReference>
<evidence type="ECO:0000256" key="4">
    <source>
        <dbReference type="ARBA" id="ARBA00022840"/>
    </source>
</evidence>
<dbReference type="EC" id="2.7.7.108" evidence="5"/>
<protein>
    <recommendedName>
        <fullName evidence="5">protein adenylyltransferase</fullName>
        <ecNumber evidence="5">2.7.7.108</ecNumber>
    </recommendedName>
</protein>
<dbReference type="InterPro" id="IPR036597">
    <property type="entry name" value="Fido-like_dom_sf"/>
</dbReference>
<dbReference type="AlphaFoldDB" id="E8LKA8"/>
<evidence type="ECO:0000256" key="2">
    <source>
        <dbReference type="ARBA" id="ARBA00022695"/>
    </source>
</evidence>
<evidence type="ECO:0000256" key="3">
    <source>
        <dbReference type="ARBA" id="ARBA00022741"/>
    </source>
</evidence>
<dbReference type="GO" id="GO:0051302">
    <property type="term" value="P:regulation of cell division"/>
    <property type="evidence" value="ECO:0007669"/>
    <property type="project" value="TreeGrafter"/>
</dbReference>
<dbReference type="eggNOG" id="COG2865">
    <property type="taxonomic scope" value="Bacteria"/>
</dbReference>
<evidence type="ECO:0000256" key="7">
    <source>
        <dbReference type="ARBA" id="ARBA00048696"/>
    </source>
</evidence>
<gene>
    <name evidence="9" type="ORF">HMPREF9444_01146</name>
</gene>
<comment type="caution">
    <text evidence="9">The sequence shown here is derived from an EMBL/GenBank/DDBJ whole genome shotgun (WGS) entry which is preliminary data.</text>
</comment>
<dbReference type="eggNOG" id="COG2184">
    <property type="taxonomic scope" value="Bacteria"/>
</dbReference>
<dbReference type="GO" id="GO:0070733">
    <property type="term" value="F:AMPylase activity"/>
    <property type="evidence" value="ECO:0007669"/>
    <property type="project" value="UniProtKB-EC"/>
</dbReference>
<dbReference type="OrthoDB" id="9807853at2"/>
<dbReference type="RefSeq" id="WP_009143346.1">
    <property type="nucleotide sequence ID" value="NZ_GL830989.1"/>
</dbReference>
<dbReference type="HOGENOM" id="CLU_058177_0_0_6"/>
<dbReference type="SUPFAM" id="SSF140931">
    <property type="entry name" value="Fic-like"/>
    <property type="match status" value="1"/>
</dbReference>
<proteinExistence type="predicted"/>
<dbReference type="Gene3D" id="1.10.3290.10">
    <property type="entry name" value="Fido-like domain"/>
    <property type="match status" value="1"/>
</dbReference>
<comment type="catalytic activity">
    <reaction evidence="7">
        <text>L-tyrosyl-[protein] + ATP = O-(5'-adenylyl)-L-tyrosyl-[protein] + diphosphate</text>
        <dbReference type="Rhea" id="RHEA:54288"/>
        <dbReference type="Rhea" id="RHEA-COMP:10136"/>
        <dbReference type="Rhea" id="RHEA-COMP:13846"/>
        <dbReference type="ChEBI" id="CHEBI:30616"/>
        <dbReference type="ChEBI" id="CHEBI:33019"/>
        <dbReference type="ChEBI" id="CHEBI:46858"/>
        <dbReference type="ChEBI" id="CHEBI:83624"/>
        <dbReference type="EC" id="2.7.7.108"/>
    </reaction>
</comment>
<evidence type="ECO:0000313" key="9">
    <source>
        <dbReference type="EMBL" id="EFY07033.1"/>
    </source>
</evidence>
<evidence type="ECO:0000313" key="10">
    <source>
        <dbReference type="Proteomes" id="UP000018458"/>
    </source>
</evidence>
<dbReference type="STRING" id="762983.HMPREF9444_01146"/>
<dbReference type="GO" id="GO:0005524">
    <property type="term" value="F:ATP binding"/>
    <property type="evidence" value="ECO:0007669"/>
    <property type="project" value="UniProtKB-KW"/>
</dbReference>
<dbReference type="Pfam" id="PF02661">
    <property type="entry name" value="Fic"/>
    <property type="match status" value="1"/>
</dbReference>
<sequence>MTVSDFEEYLRQGEPSQQDKINAWQTAIGLQSVDGLTPSQYLLDTARKHIDGDISIDEARDLIKSYYQSKSSRDLKFSETEEADKASANIAKILGEQTFSFSLVGLVSIHQSIFDGIFKFAGKIRDYNITKKEWVLRGDTVLYVSAPDIKASIEYDLDKEKKFKFSGLSLSDIANHIARFTADLWQIHPFGEGNTRTTAVFIIKYLRSLGFKVENNLFIKNSWYFRNALVRANYQNLQLQIERNVEFLERFFQNLIAGSDFELKNRYLVINAPKTFLKEEIKGSDQVPIKYRSSTDQVEPNTLILLKTINTQQLSLKELMFLIGLKHRPTFLKNYINPAIESGFVKVLYPEKLNHPRQRYLLTVKGDALLSSLNKRVKL</sequence>
<evidence type="ECO:0000256" key="6">
    <source>
        <dbReference type="ARBA" id="ARBA00047939"/>
    </source>
</evidence>
<name>E8LKA8_SUCHY</name>
<evidence type="ECO:0000256" key="5">
    <source>
        <dbReference type="ARBA" id="ARBA00034531"/>
    </source>
</evidence>
<accession>E8LKA8</accession>
<dbReference type="PANTHER" id="PTHR39560">
    <property type="entry name" value="PROTEIN ADENYLYLTRANSFERASE FIC-RELATED"/>
    <property type="match status" value="1"/>
</dbReference>
<keyword evidence="3" id="KW-0547">Nucleotide-binding</keyword>
<keyword evidence="1" id="KW-0808">Transferase</keyword>
<dbReference type="Proteomes" id="UP000018458">
    <property type="component" value="Unassembled WGS sequence"/>
</dbReference>
<dbReference type="InterPro" id="IPR033788">
    <property type="entry name" value="VbhA-like"/>
</dbReference>
<keyword evidence="2" id="KW-0548">Nucleotidyltransferase</keyword>
<organism evidence="9 10">
    <name type="scientific">Succinatimonas hippei (strain DSM 22608 / JCM 16073 / KCTC 15190 / YIT 12066)</name>
    <dbReference type="NCBI Taxonomy" id="762983"/>
    <lineage>
        <taxon>Bacteria</taxon>
        <taxon>Pseudomonadati</taxon>
        <taxon>Pseudomonadota</taxon>
        <taxon>Gammaproteobacteria</taxon>
        <taxon>Aeromonadales</taxon>
        <taxon>Succinivibrionaceae</taxon>
        <taxon>Succinatimonas</taxon>
    </lineage>
</organism>
<keyword evidence="4" id="KW-0067">ATP-binding</keyword>
<dbReference type="CDD" id="cd11586">
    <property type="entry name" value="VbhA_like"/>
    <property type="match status" value="1"/>
</dbReference>
<comment type="catalytic activity">
    <reaction evidence="6">
        <text>L-threonyl-[protein] + ATP = 3-O-(5'-adenylyl)-L-threonyl-[protein] + diphosphate</text>
        <dbReference type="Rhea" id="RHEA:54292"/>
        <dbReference type="Rhea" id="RHEA-COMP:11060"/>
        <dbReference type="Rhea" id="RHEA-COMP:13847"/>
        <dbReference type="ChEBI" id="CHEBI:30013"/>
        <dbReference type="ChEBI" id="CHEBI:30616"/>
        <dbReference type="ChEBI" id="CHEBI:33019"/>
        <dbReference type="ChEBI" id="CHEBI:138113"/>
        <dbReference type="EC" id="2.7.7.108"/>
    </reaction>
</comment>
<dbReference type="InterPro" id="IPR049514">
    <property type="entry name" value="Fic-like_C"/>
</dbReference>
<evidence type="ECO:0000256" key="1">
    <source>
        <dbReference type="ARBA" id="ARBA00022679"/>
    </source>
</evidence>
<keyword evidence="10" id="KW-1185">Reference proteome</keyword>
<dbReference type="Pfam" id="PF21247">
    <property type="entry name" value="Fic-like_C"/>
    <property type="match status" value="1"/>
</dbReference>
<evidence type="ECO:0000259" key="8">
    <source>
        <dbReference type="PROSITE" id="PS51459"/>
    </source>
</evidence>
<reference evidence="9 10" key="1">
    <citation type="submission" date="2011-01" db="EMBL/GenBank/DDBJ databases">
        <authorList>
            <person name="Weinstock G."/>
            <person name="Sodergren E."/>
            <person name="Clifton S."/>
            <person name="Fulton L."/>
            <person name="Fulton B."/>
            <person name="Courtney L."/>
            <person name="Fronick C."/>
            <person name="Harrison M."/>
            <person name="Strong C."/>
            <person name="Farmer C."/>
            <person name="Delahaunty K."/>
            <person name="Markovic C."/>
            <person name="Hall O."/>
            <person name="Minx P."/>
            <person name="Tomlinson C."/>
            <person name="Mitreva M."/>
            <person name="Hou S."/>
            <person name="Chen J."/>
            <person name="Wollam A."/>
            <person name="Pepin K.H."/>
            <person name="Johnson M."/>
            <person name="Bhonagiri V."/>
            <person name="Zhang X."/>
            <person name="Suruliraj S."/>
            <person name="Warren W."/>
            <person name="Chinwalla A."/>
            <person name="Mardis E.R."/>
            <person name="Wilson R.K."/>
        </authorList>
    </citation>
    <scope>NUCLEOTIDE SEQUENCE [LARGE SCALE GENOMIC DNA]</scope>
    <source>
        <strain evidence="10">DSM 22608 / JCM 16073 / KCTC 15190 / YIT 12066</strain>
    </source>
</reference>
<dbReference type="InterPro" id="IPR003812">
    <property type="entry name" value="Fido"/>
</dbReference>